<name>A0A6A4WAP3_AMPAM</name>
<keyword evidence="8" id="KW-1185">Reference proteome</keyword>
<keyword evidence="4" id="KW-1015">Disulfide bond</keyword>
<dbReference type="GO" id="GO:0006508">
    <property type="term" value="P:proteolysis"/>
    <property type="evidence" value="ECO:0007669"/>
    <property type="project" value="UniProtKB-KW"/>
</dbReference>
<dbReference type="GO" id="GO:0005576">
    <property type="term" value="C:extracellular region"/>
    <property type="evidence" value="ECO:0007669"/>
    <property type="project" value="UniProtKB-SubCell"/>
</dbReference>
<keyword evidence="7" id="KW-0378">Hydrolase</keyword>
<dbReference type="OrthoDB" id="6380950at2759"/>
<sequence length="115" mass="12573">MHYMGDPVVDRADQLQSVKMRIVNSGVCAFINPPGPQVEPNMVCALGTTSRTGVCQGDSGSALMVAARYKRSRRVVFGITSWGYGCAPPLSPSVYARVPWFLDWIIGNTRDAEYC</sequence>
<dbReference type="PROSITE" id="PS50240">
    <property type="entry name" value="TRYPSIN_DOM"/>
    <property type="match status" value="1"/>
</dbReference>
<keyword evidence="5" id="KW-0325">Glycoprotein</keyword>
<gene>
    <name evidence="7" type="primary">Tmprss11g</name>
    <name evidence="7" type="ORF">FJT64_003540</name>
</gene>
<dbReference type="AlphaFoldDB" id="A0A6A4WAP3"/>
<keyword evidence="7" id="KW-0472">Membrane</keyword>
<dbReference type="InterPro" id="IPR001254">
    <property type="entry name" value="Trypsin_dom"/>
</dbReference>
<dbReference type="InterPro" id="IPR033116">
    <property type="entry name" value="TRYPSIN_SER"/>
</dbReference>
<dbReference type="GO" id="GO:0004252">
    <property type="term" value="F:serine-type endopeptidase activity"/>
    <property type="evidence" value="ECO:0007669"/>
    <property type="project" value="InterPro"/>
</dbReference>
<dbReference type="Gene3D" id="2.40.10.10">
    <property type="entry name" value="Trypsin-like serine proteases"/>
    <property type="match status" value="1"/>
</dbReference>
<protein>
    <submittedName>
        <fullName evidence="7">Transmembrane protease serine 11G</fullName>
    </submittedName>
</protein>
<evidence type="ECO:0000313" key="7">
    <source>
        <dbReference type="EMBL" id="KAF0299188.1"/>
    </source>
</evidence>
<evidence type="ECO:0000256" key="4">
    <source>
        <dbReference type="ARBA" id="ARBA00023157"/>
    </source>
</evidence>
<accession>A0A6A4WAP3</accession>
<evidence type="ECO:0000256" key="5">
    <source>
        <dbReference type="ARBA" id="ARBA00023180"/>
    </source>
</evidence>
<proteinExistence type="predicted"/>
<dbReference type="SUPFAM" id="SSF50494">
    <property type="entry name" value="Trypsin-like serine proteases"/>
    <property type="match status" value="1"/>
</dbReference>
<dbReference type="InterPro" id="IPR043504">
    <property type="entry name" value="Peptidase_S1_PA_chymotrypsin"/>
</dbReference>
<evidence type="ECO:0000259" key="6">
    <source>
        <dbReference type="PROSITE" id="PS50240"/>
    </source>
</evidence>
<dbReference type="PANTHER" id="PTHR24252">
    <property type="entry name" value="ACROSIN-RELATED"/>
    <property type="match status" value="1"/>
</dbReference>
<evidence type="ECO:0000256" key="3">
    <source>
        <dbReference type="ARBA" id="ARBA00022729"/>
    </source>
</evidence>
<dbReference type="PROSITE" id="PS00135">
    <property type="entry name" value="TRYPSIN_SER"/>
    <property type="match status" value="1"/>
</dbReference>
<reference evidence="7 8" key="1">
    <citation type="submission" date="2019-07" db="EMBL/GenBank/DDBJ databases">
        <title>Draft genome assembly of a fouling barnacle, Amphibalanus amphitrite (Darwin, 1854): The first reference genome for Thecostraca.</title>
        <authorList>
            <person name="Kim W."/>
        </authorList>
    </citation>
    <scope>NUCLEOTIDE SEQUENCE [LARGE SCALE GENOMIC DNA]</scope>
    <source>
        <strain evidence="7">SNU_AA5</strain>
        <tissue evidence="7">Soma without cirri and trophi</tissue>
    </source>
</reference>
<dbReference type="FunFam" id="2.40.10.10:FF:000054">
    <property type="entry name" value="Complement C1r subcomponent"/>
    <property type="match status" value="1"/>
</dbReference>
<comment type="caution">
    <text evidence="7">The sequence shown here is derived from an EMBL/GenBank/DDBJ whole genome shotgun (WGS) entry which is preliminary data.</text>
</comment>
<dbReference type="PANTHER" id="PTHR24252:SF7">
    <property type="entry name" value="HYALIN"/>
    <property type="match status" value="1"/>
</dbReference>
<dbReference type="Proteomes" id="UP000440578">
    <property type="component" value="Unassembled WGS sequence"/>
</dbReference>
<keyword evidence="7" id="KW-0812">Transmembrane</keyword>
<dbReference type="EMBL" id="VIIS01001388">
    <property type="protein sequence ID" value="KAF0299188.1"/>
    <property type="molecule type" value="Genomic_DNA"/>
</dbReference>
<comment type="subcellular location">
    <subcellularLocation>
        <location evidence="1">Secreted</location>
    </subcellularLocation>
</comment>
<keyword evidence="2" id="KW-0964">Secreted</keyword>
<dbReference type="InterPro" id="IPR009003">
    <property type="entry name" value="Peptidase_S1_PA"/>
</dbReference>
<dbReference type="Pfam" id="PF00089">
    <property type="entry name" value="Trypsin"/>
    <property type="match status" value="1"/>
</dbReference>
<evidence type="ECO:0000313" key="8">
    <source>
        <dbReference type="Proteomes" id="UP000440578"/>
    </source>
</evidence>
<keyword evidence="3" id="KW-0732">Signal</keyword>
<evidence type="ECO:0000256" key="2">
    <source>
        <dbReference type="ARBA" id="ARBA00022525"/>
    </source>
</evidence>
<keyword evidence="7" id="KW-0645">Protease</keyword>
<feature type="domain" description="Peptidase S1" evidence="6">
    <location>
        <begin position="1"/>
        <end position="110"/>
    </location>
</feature>
<evidence type="ECO:0000256" key="1">
    <source>
        <dbReference type="ARBA" id="ARBA00004613"/>
    </source>
</evidence>
<organism evidence="7 8">
    <name type="scientific">Amphibalanus amphitrite</name>
    <name type="common">Striped barnacle</name>
    <name type="synonym">Balanus amphitrite</name>
    <dbReference type="NCBI Taxonomy" id="1232801"/>
    <lineage>
        <taxon>Eukaryota</taxon>
        <taxon>Metazoa</taxon>
        <taxon>Ecdysozoa</taxon>
        <taxon>Arthropoda</taxon>
        <taxon>Crustacea</taxon>
        <taxon>Multicrustacea</taxon>
        <taxon>Cirripedia</taxon>
        <taxon>Thoracica</taxon>
        <taxon>Thoracicalcarea</taxon>
        <taxon>Balanomorpha</taxon>
        <taxon>Balanoidea</taxon>
        <taxon>Balanidae</taxon>
        <taxon>Amphibalaninae</taxon>
        <taxon>Amphibalanus</taxon>
    </lineage>
</organism>